<reference evidence="2 3" key="1">
    <citation type="submission" date="2013-11" db="EMBL/GenBank/DDBJ databases">
        <title>Genome sequencing of Stegodyphus mimosarum.</title>
        <authorList>
            <person name="Bechsgaard J."/>
        </authorList>
    </citation>
    <scope>NUCLEOTIDE SEQUENCE [LARGE SCALE GENOMIC DNA]</scope>
</reference>
<proteinExistence type="predicted"/>
<dbReference type="OrthoDB" id="6434910at2759"/>
<dbReference type="Pfam" id="PF00651">
    <property type="entry name" value="BTB"/>
    <property type="match status" value="2"/>
</dbReference>
<dbReference type="STRING" id="407821.A0A087TUN4"/>
<dbReference type="EMBL" id="KK116805">
    <property type="protein sequence ID" value="KFM68823.1"/>
    <property type="molecule type" value="Genomic_DNA"/>
</dbReference>
<dbReference type="CDD" id="cd18186">
    <property type="entry name" value="BTB_POZ_ZBTB_KLHL-like"/>
    <property type="match status" value="1"/>
</dbReference>
<organism evidence="2 3">
    <name type="scientific">Stegodyphus mimosarum</name>
    <name type="common">African social velvet spider</name>
    <dbReference type="NCBI Taxonomy" id="407821"/>
    <lineage>
        <taxon>Eukaryota</taxon>
        <taxon>Metazoa</taxon>
        <taxon>Ecdysozoa</taxon>
        <taxon>Arthropoda</taxon>
        <taxon>Chelicerata</taxon>
        <taxon>Arachnida</taxon>
        <taxon>Araneae</taxon>
        <taxon>Araneomorphae</taxon>
        <taxon>Entelegynae</taxon>
        <taxon>Eresoidea</taxon>
        <taxon>Eresidae</taxon>
        <taxon>Stegodyphus</taxon>
    </lineage>
</organism>
<dbReference type="InterPro" id="IPR011333">
    <property type="entry name" value="SKP1/BTB/POZ_sf"/>
</dbReference>
<dbReference type="AlphaFoldDB" id="A0A087TUN4"/>
<feature type="domain" description="BTB" evidence="1">
    <location>
        <begin position="409"/>
        <end position="476"/>
    </location>
</feature>
<feature type="domain" description="BTB" evidence="1">
    <location>
        <begin position="156"/>
        <end position="218"/>
    </location>
</feature>
<name>A0A087TUN4_STEMI</name>
<dbReference type="Gene3D" id="3.30.710.10">
    <property type="entry name" value="Potassium Channel Kv1.1, Chain A"/>
    <property type="match status" value="2"/>
</dbReference>
<evidence type="ECO:0000313" key="2">
    <source>
        <dbReference type="EMBL" id="KFM68823.1"/>
    </source>
</evidence>
<dbReference type="SMART" id="SM00225">
    <property type="entry name" value="BTB"/>
    <property type="match status" value="2"/>
</dbReference>
<protein>
    <submittedName>
        <fullName evidence="2">Speckle-type POZ protein B</fullName>
    </submittedName>
</protein>
<feature type="non-terminal residue" evidence="2">
    <location>
        <position position="572"/>
    </location>
</feature>
<evidence type="ECO:0000259" key="1">
    <source>
        <dbReference type="PROSITE" id="PS50097"/>
    </source>
</evidence>
<dbReference type="InterPro" id="IPR000210">
    <property type="entry name" value="BTB/POZ_dom"/>
</dbReference>
<dbReference type="Gene3D" id="1.25.40.420">
    <property type="match status" value="1"/>
</dbReference>
<dbReference type="PANTHER" id="PTHR24413">
    <property type="entry name" value="SPECKLE-TYPE POZ PROTEIN"/>
    <property type="match status" value="1"/>
</dbReference>
<dbReference type="PROSITE" id="PS50097">
    <property type="entry name" value="BTB"/>
    <property type="match status" value="2"/>
</dbReference>
<evidence type="ECO:0000313" key="3">
    <source>
        <dbReference type="Proteomes" id="UP000054359"/>
    </source>
</evidence>
<keyword evidence="3" id="KW-1185">Reference proteome</keyword>
<gene>
    <name evidence="2" type="ORF">X975_18427</name>
</gene>
<dbReference type="FunFam" id="3.30.710.10:FF:000159">
    <property type="entry name" value="Speckle-type POZ protein B"/>
    <property type="match status" value="1"/>
</dbReference>
<dbReference type="Proteomes" id="UP000054359">
    <property type="component" value="Unassembled WGS sequence"/>
</dbReference>
<sequence length="572" mass="66262">MEKQDGNACEFEYNWVIENFHISLFLLEKSFRSPNFVLDSLPGTSWYIECGIASFHMGNFVTFSLKQADHVLEACTINYDIQGLNRDRKLCFRKKNVIESRSPDNSFEVLPTYINCSIFNSLTDDILIIKFVLKRVRIHDFEEFFPQFSYENILFTDTELRSNDENIKVHKAILWARWPKLAETVDAEGISHTILDFKPGVLETLIKYVYTGKLDYSKHELLEDLYSAALKYELLSLISPSLSGQKVRTRINVEKTSFNWPIKNFSSLPVHTILHSQMFIVNKLNFCGWYLAFQLREDAMHGRLIDISICKLCSQESEPVVVKCKISFEGKSYENEHLFVTDKKWKCVEFSRSISTDPEDILLLQCELMFLNSSYISETVESSYTVPSTVHYGSFRNELRNLYKSGRFSDISLLVDSKTFHAHKFVLCARSSVFSRMFETEMVESEEDVVEIVDIDSDIIEEMLLYVYSGCLEKPLEETADRLYAAADKYDISPLKKKCASFLKSHLCVANACRNLQLANFHSDNDLYESVLEFICSHVEDVFSTDDWKKFVKDNLVAQCVQEMVIRIAQKK</sequence>
<accession>A0A087TUN4</accession>
<dbReference type="SUPFAM" id="SSF54695">
    <property type="entry name" value="POZ domain"/>
    <property type="match status" value="2"/>
</dbReference>